<evidence type="ECO:0000256" key="11">
    <source>
        <dbReference type="HAMAP-Rule" id="MF_00165"/>
    </source>
</evidence>
<dbReference type="PANTHER" id="PTHR10344">
    <property type="entry name" value="THYMIDYLATE KINASE"/>
    <property type="match status" value="1"/>
</dbReference>
<evidence type="ECO:0000259" key="13">
    <source>
        <dbReference type="Pfam" id="PF02223"/>
    </source>
</evidence>
<evidence type="ECO:0000256" key="8">
    <source>
        <dbReference type="ARBA" id="ARBA00022840"/>
    </source>
</evidence>
<protein>
    <recommendedName>
        <fullName evidence="3 11">Thymidylate kinase</fullName>
        <ecNumber evidence="2 11">2.7.4.9</ecNumber>
    </recommendedName>
    <alternativeName>
        <fullName evidence="11">dTMP kinase</fullName>
    </alternativeName>
</protein>
<dbReference type="EC" id="2.7.4.9" evidence="2 11"/>
<feature type="domain" description="Thymidylate kinase-like" evidence="13">
    <location>
        <begin position="35"/>
        <end position="223"/>
    </location>
</feature>
<dbReference type="GO" id="GO:0006233">
    <property type="term" value="P:dTDP biosynthetic process"/>
    <property type="evidence" value="ECO:0007669"/>
    <property type="project" value="InterPro"/>
</dbReference>
<dbReference type="RefSeq" id="WP_286677806.1">
    <property type="nucleotide sequence ID" value="NZ_MNXI01000034.1"/>
</dbReference>
<comment type="catalytic activity">
    <reaction evidence="9 11">
        <text>dTMP + ATP = dTDP + ADP</text>
        <dbReference type="Rhea" id="RHEA:13517"/>
        <dbReference type="ChEBI" id="CHEBI:30616"/>
        <dbReference type="ChEBI" id="CHEBI:58369"/>
        <dbReference type="ChEBI" id="CHEBI:63528"/>
        <dbReference type="ChEBI" id="CHEBI:456216"/>
        <dbReference type="EC" id="2.7.4.9"/>
    </reaction>
</comment>
<evidence type="ECO:0000256" key="7">
    <source>
        <dbReference type="ARBA" id="ARBA00022777"/>
    </source>
</evidence>
<evidence type="ECO:0000256" key="5">
    <source>
        <dbReference type="ARBA" id="ARBA00022727"/>
    </source>
</evidence>
<dbReference type="InterPro" id="IPR039430">
    <property type="entry name" value="Thymidylate_kin-like_dom"/>
</dbReference>
<feature type="binding site" evidence="11">
    <location>
        <begin position="37"/>
        <end position="44"/>
    </location>
    <ligand>
        <name>ATP</name>
        <dbReference type="ChEBI" id="CHEBI:30616"/>
    </ligand>
</feature>
<dbReference type="SUPFAM" id="SSF52540">
    <property type="entry name" value="P-loop containing nucleoside triphosphate hydrolases"/>
    <property type="match status" value="1"/>
</dbReference>
<dbReference type="Pfam" id="PF02223">
    <property type="entry name" value="Thymidylate_kin"/>
    <property type="match status" value="1"/>
</dbReference>
<dbReference type="GO" id="GO:0005524">
    <property type="term" value="F:ATP binding"/>
    <property type="evidence" value="ECO:0007669"/>
    <property type="project" value="UniProtKB-UniRule"/>
</dbReference>
<feature type="region of interest" description="Disordered" evidence="12">
    <location>
        <begin position="1"/>
        <end position="22"/>
    </location>
</feature>
<dbReference type="GO" id="GO:0006235">
    <property type="term" value="P:dTTP biosynthetic process"/>
    <property type="evidence" value="ECO:0007669"/>
    <property type="project" value="UniProtKB-UniRule"/>
</dbReference>
<keyword evidence="8 11" id="KW-0067">ATP-binding</keyword>
<dbReference type="Proteomes" id="UP000230956">
    <property type="component" value="Unassembled WGS sequence"/>
</dbReference>
<gene>
    <name evidence="11" type="primary">tmk</name>
    <name evidence="14" type="ORF">COY37_03825</name>
</gene>
<keyword evidence="5 11" id="KW-0545">Nucleotide biosynthesis</keyword>
<sequence length="231" mass="25829">MHGTNGTNERNNIKDTQDKKDIKGTKGTNSLFITFEGIEGSGKSTQMTLLASYLSSRGYDVTTTREPGGTPIGEAIRAVLLNPDFTEMDYRTEVLLYAADRAQHVAELVKPALARGSIVISDRYLDSTIAYQHYGRGLPLDFILEVNEQATEGIKPDLTLLLTVPVEIGLKRATKTIADRIEREDVEFHERVEKGFQELAKREPERWRVIDGMSTVDEIHTLIIQAVEPLL</sequence>
<reference evidence="15" key="1">
    <citation type="submission" date="2017-09" db="EMBL/GenBank/DDBJ databases">
        <title>Depth-based differentiation of microbial function through sediment-hosted aquifers and enrichment of novel symbionts in the deep terrestrial subsurface.</title>
        <authorList>
            <person name="Probst A.J."/>
            <person name="Ladd B."/>
            <person name="Jarett J.K."/>
            <person name="Geller-Mcgrath D.E."/>
            <person name="Sieber C.M.K."/>
            <person name="Emerson J.B."/>
            <person name="Anantharaman K."/>
            <person name="Thomas B.C."/>
            <person name="Malmstrom R."/>
            <person name="Stieglmeier M."/>
            <person name="Klingl A."/>
            <person name="Woyke T."/>
            <person name="Ryan C.M."/>
            <person name="Banfield J.F."/>
        </authorList>
    </citation>
    <scope>NUCLEOTIDE SEQUENCE [LARGE SCALE GENOMIC DNA]</scope>
</reference>
<dbReference type="EMBL" id="PFNG01000091">
    <property type="protein sequence ID" value="PIZ40430.1"/>
    <property type="molecule type" value="Genomic_DNA"/>
</dbReference>
<keyword evidence="6 11" id="KW-0547">Nucleotide-binding</keyword>
<dbReference type="HAMAP" id="MF_00165">
    <property type="entry name" value="Thymidylate_kinase"/>
    <property type="match status" value="1"/>
</dbReference>
<keyword evidence="7 11" id="KW-0418">Kinase</keyword>
<comment type="similarity">
    <text evidence="1 11">Belongs to the thymidylate kinase family.</text>
</comment>
<evidence type="ECO:0000313" key="15">
    <source>
        <dbReference type="Proteomes" id="UP000230956"/>
    </source>
</evidence>
<evidence type="ECO:0000256" key="2">
    <source>
        <dbReference type="ARBA" id="ARBA00012980"/>
    </source>
</evidence>
<dbReference type="InterPro" id="IPR027417">
    <property type="entry name" value="P-loop_NTPase"/>
</dbReference>
<dbReference type="CDD" id="cd01672">
    <property type="entry name" value="TMPK"/>
    <property type="match status" value="1"/>
</dbReference>
<organism evidence="14 15">
    <name type="scientific">Candidatus Aquicultor secundus</name>
    <dbReference type="NCBI Taxonomy" id="1973895"/>
    <lineage>
        <taxon>Bacteria</taxon>
        <taxon>Bacillati</taxon>
        <taxon>Actinomycetota</taxon>
        <taxon>Candidatus Aquicultoria</taxon>
        <taxon>Candidatus Aquicultorales</taxon>
        <taxon>Candidatus Aquicultoraceae</taxon>
        <taxon>Candidatus Aquicultor</taxon>
    </lineage>
</organism>
<evidence type="ECO:0000256" key="4">
    <source>
        <dbReference type="ARBA" id="ARBA00022679"/>
    </source>
</evidence>
<dbReference type="GO" id="GO:0005829">
    <property type="term" value="C:cytosol"/>
    <property type="evidence" value="ECO:0007669"/>
    <property type="project" value="TreeGrafter"/>
</dbReference>
<dbReference type="FunFam" id="3.40.50.300:FF:000225">
    <property type="entry name" value="Thymidylate kinase"/>
    <property type="match status" value="1"/>
</dbReference>
<evidence type="ECO:0000256" key="12">
    <source>
        <dbReference type="SAM" id="MobiDB-lite"/>
    </source>
</evidence>
<dbReference type="PANTHER" id="PTHR10344:SF4">
    <property type="entry name" value="UMP-CMP KINASE 2, MITOCHONDRIAL"/>
    <property type="match status" value="1"/>
</dbReference>
<dbReference type="GO" id="GO:0004798">
    <property type="term" value="F:dTMP kinase activity"/>
    <property type="evidence" value="ECO:0007669"/>
    <property type="project" value="UniProtKB-UniRule"/>
</dbReference>
<dbReference type="PROSITE" id="PS01331">
    <property type="entry name" value="THYMIDYLATE_KINASE"/>
    <property type="match status" value="1"/>
</dbReference>
<dbReference type="InterPro" id="IPR018094">
    <property type="entry name" value="Thymidylate_kinase"/>
</dbReference>
<evidence type="ECO:0000256" key="3">
    <source>
        <dbReference type="ARBA" id="ARBA00017144"/>
    </source>
</evidence>
<dbReference type="AlphaFoldDB" id="A0A2M7T8X7"/>
<accession>A0A2M7T8X7</accession>
<keyword evidence="4 11" id="KW-0808">Transferase</keyword>
<evidence type="ECO:0000256" key="6">
    <source>
        <dbReference type="ARBA" id="ARBA00022741"/>
    </source>
</evidence>
<evidence type="ECO:0000313" key="14">
    <source>
        <dbReference type="EMBL" id="PIZ40430.1"/>
    </source>
</evidence>
<feature type="compositionally biased region" description="Polar residues" evidence="12">
    <location>
        <begin position="1"/>
        <end position="10"/>
    </location>
</feature>
<evidence type="ECO:0000256" key="9">
    <source>
        <dbReference type="ARBA" id="ARBA00048743"/>
    </source>
</evidence>
<comment type="function">
    <text evidence="10 11">Phosphorylation of dTMP to form dTDP in both de novo and salvage pathways of dTTP synthesis.</text>
</comment>
<feature type="compositionally biased region" description="Basic and acidic residues" evidence="12">
    <location>
        <begin position="11"/>
        <end position="22"/>
    </location>
</feature>
<dbReference type="Gene3D" id="3.40.50.300">
    <property type="entry name" value="P-loop containing nucleotide triphosphate hydrolases"/>
    <property type="match status" value="1"/>
</dbReference>
<evidence type="ECO:0000256" key="10">
    <source>
        <dbReference type="ARBA" id="ARBA00057735"/>
    </source>
</evidence>
<dbReference type="InterPro" id="IPR018095">
    <property type="entry name" value="Thymidylate_kin_CS"/>
</dbReference>
<dbReference type="NCBIfam" id="TIGR00041">
    <property type="entry name" value="DTMP_kinase"/>
    <property type="match status" value="1"/>
</dbReference>
<evidence type="ECO:0000256" key="1">
    <source>
        <dbReference type="ARBA" id="ARBA00009776"/>
    </source>
</evidence>
<comment type="caution">
    <text evidence="14">The sequence shown here is derived from an EMBL/GenBank/DDBJ whole genome shotgun (WGS) entry which is preliminary data.</text>
</comment>
<proteinExistence type="inferred from homology"/>
<name>A0A2M7T8X7_9ACTN</name>
<dbReference type="GO" id="GO:0006227">
    <property type="term" value="P:dUDP biosynthetic process"/>
    <property type="evidence" value="ECO:0007669"/>
    <property type="project" value="TreeGrafter"/>
</dbReference>